<evidence type="ECO:0000313" key="2">
    <source>
        <dbReference type="Proteomes" id="UP000606600"/>
    </source>
</evidence>
<evidence type="ECO:0008006" key="3">
    <source>
        <dbReference type="Google" id="ProtNLM"/>
    </source>
</evidence>
<dbReference type="Proteomes" id="UP000606600">
    <property type="component" value="Unassembled WGS sequence"/>
</dbReference>
<keyword evidence="2" id="KW-1185">Reference proteome</keyword>
<evidence type="ECO:0000313" key="1">
    <source>
        <dbReference type="EMBL" id="MBD1364737.1"/>
    </source>
</evidence>
<sequence length="147" mass="16177">MDILIQNVNDLKVEIARLKNLEVDQAVALKARFSSPAAIFSTAMSLFPKSPTVDGVKSESFFSQDFLGLISRIALPLTLNKTIFKHSNFLVKTLVGILSQKASHYISEDSVTGIWGKAKALFSKFTKKAAEPKVEIAVPITAPYDKY</sequence>
<reference evidence="1 2" key="1">
    <citation type="submission" date="2020-09" db="EMBL/GenBank/DDBJ databases">
        <title>Novel species of Mucilaginibacter isolated from a glacier on the Tibetan Plateau.</title>
        <authorList>
            <person name="Liu Q."/>
            <person name="Xin Y.-H."/>
        </authorList>
    </citation>
    <scope>NUCLEOTIDE SEQUENCE [LARGE SCALE GENOMIC DNA]</scope>
    <source>
        <strain evidence="1 2">ZT4R22</strain>
    </source>
</reference>
<proteinExistence type="predicted"/>
<dbReference type="RefSeq" id="WP_191189403.1">
    <property type="nucleotide sequence ID" value="NZ_JACWMY010000006.1"/>
</dbReference>
<accession>A0ABR7WR10</accession>
<organism evidence="1 2">
    <name type="scientific">Mucilaginibacter pankratovii</name>
    <dbReference type="NCBI Taxonomy" id="2772110"/>
    <lineage>
        <taxon>Bacteria</taxon>
        <taxon>Pseudomonadati</taxon>
        <taxon>Bacteroidota</taxon>
        <taxon>Sphingobacteriia</taxon>
        <taxon>Sphingobacteriales</taxon>
        <taxon>Sphingobacteriaceae</taxon>
        <taxon>Mucilaginibacter</taxon>
    </lineage>
</organism>
<dbReference type="EMBL" id="JACWMY010000006">
    <property type="protein sequence ID" value="MBD1364737.1"/>
    <property type="molecule type" value="Genomic_DNA"/>
</dbReference>
<comment type="caution">
    <text evidence="1">The sequence shown here is derived from an EMBL/GenBank/DDBJ whole genome shotgun (WGS) entry which is preliminary data.</text>
</comment>
<gene>
    <name evidence="1" type="ORF">IDJ77_13030</name>
</gene>
<protein>
    <recommendedName>
        <fullName evidence="3">DUF4806 domain-containing protein</fullName>
    </recommendedName>
</protein>
<name>A0ABR7WR10_9SPHI</name>